<organism evidence="1 2">
    <name type="scientific">Nocardia stercoris</name>
    <dbReference type="NCBI Taxonomy" id="2483361"/>
    <lineage>
        <taxon>Bacteria</taxon>
        <taxon>Bacillati</taxon>
        <taxon>Actinomycetota</taxon>
        <taxon>Actinomycetes</taxon>
        <taxon>Mycobacteriales</taxon>
        <taxon>Nocardiaceae</taxon>
        <taxon>Nocardia</taxon>
    </lineage>
</organism>
<gene>
    <name evidence="1" type="ORF">EBN03_02665</name>
</gene>
<dbReference type="Gene3D" id="3.30.450.30">
    <property type="entry name" value="Dynein light chain 2a, cytoplasmic"/>
    <property type="match status" value="1"/>
</dbReference>
<proteinExistence type="predicted"/>
<dbReference type="SUPFAM" id="SSF103196">
    <property type="entry name" value="Roadblock/LC7 domain"/>
    <property type="match status" value="1"/>
</dbReference>
<evidence type="ECO:0000313" key="2">
    <source>
        <dbReference type="Proteomes" id="UP000279275"/>
    </source>
</evidence>
<keyword evidence="2" id="KW-1185">Reference proteome</keyword>
<dbReference type="RefSeq" id="WP_122186188.1">
    <property type="nucleotide sequence ID" value="NZ_RFFH01000001.1"/>
</dbReference>
<protein>
    <recommendedName>
        <fullName evidence="3">Roadblock/LC7 domain-containing protein</fullName>
    </recommendedName>
</protein>
<dbReference type="EMBL" id="RFFH01000001">
    <property type="protein sequence ID" value="RMI35213.1"/>
    <property type="molecule type" value="Genomic_DNA"/>
</dbReference>
<dbReference type="Proteomes" id="UP000279275">
    <property type="component" value="Unassembled WGS sequence"/>
</dbReference>
<dbReference type="AlphaFoldDB" id="A0A3M2LF68"/>
<accession>A0A3M2LF68</accession>
<sequence>MIGIDVCLGRIIEIPGARNVTLVDADSGLAVAAVGRHEPADQHEVAATTTDVVRAVLTCTGLASADPADDIDEVIICGTSGYHIMKFVGSDFGARLFVHILFDDVTGNLGMARFQLRSILAEFTPSGPRATI</sequence>
<name>A0A3M2LF68_9NOCA</name>
<evidence type="ECO:0008006" key="3">
    <source>
        <dbReference type="Google" id="ProtNLM"/>
    </source>
</evidence>
<reference evidence="1 2" key="1">
    <citation type="submission" date="2018-10" db="EMBL/GenBank/DDBJ databases">
        <title>Isolation from cow dung.</title>
        <authorList>
            <person name="Ling L."/>
        </authorList>
    </citation>
    <scope>NUCLEOTIDE SEQUENCE [LARGE SCALE GENOMIC DNA]</scope>
    <source>
        <strain evidence="1 2">NEAU-LL90</strain>
    </source>
</reference>
<comment type="caution">
    <text evidence="1">The sequence shown here is derived from an EMBL/GenBank/DDBJ whole genome shotgun (WGS) entry which is preliminary data.</text>
</comment>
<dbReference type="OrthoDB" id="3427879at2"/>
<evidence type="ECO:0000313" key="1">
    <source>
        <dbReference type="EMBL" id="RMI35213.1"/>
    </source>
</evidence>